<protein>
    <submittedName>
        <fullName evidence="1">Uncharacterized protein</fullName>
    </submittedName>
</protein>
<feature type="non-terminal residue" evidence="1">
    <location>
        <position position="1"/>
    </location>
</feature>
<gene>
    <name evidence="1" type="ORF">BS50DRAFT_494667</name>
</gene>
<accession>A0A2T2NQ21</accession>
<evidence type="ECO:0000313" key="1">
    <source>
        <dbReference type="EMBL" id="PSN67514.1"/>
    </source>
</evidence>
<dbReference type="Proteomes" id="UP000240883">
    <property type="component" value="Unassembled WGS sequence"/>
</dbReference>
<sequence length="57" mass="5951">DSLTASSITKDVGCWITDASALPSLGMPTGSFTLISDSHITPHKTSEVFSVVEQNAV</sequence>
<reference evidence="1 2" key="1">
    <citation type="journal article" date="2018" name="Front. Microbiol.">
        <title>Genome-Wide Analysis of Corynespora cassiicola Leaf Fall Disease Putative Effectors.</title>
        <authorList>
            <person name="Lopez D."/>
            <person name="Ribeiro S."/>
            <person name="Label P."/>
            <person name="Fumanal B."/>
            <person name="Venisse J.S."/>
            <person name="Kohler A."/>
            <person name="de Oliveira R.R."/>
            <person name="Labutti K."/>
            <person name="Lipzen A."/>
            <person name="Lail K."/>
            <person name="Bauer D."/>
            <person name="Ohm R.A."/>
            <person name="Barry K.W."/>
            <person name="Spatafora J."/>
            <person name="Grigoriev I.V."/>
            <person name="Martin F.M."/>
            <person name="Pujade-Renaud V."/>
        </authorList>
    </citation>
    <scope>NUCLEOTIDE SEQUENCE [LARGE SCALE GENOMIC DNA]</scope>
    <source>
        <strain evidence="1 2">Philippines</strain>
    </source>
</reference>
<dbReference type="OrthoDB" id="5062850at2759"/>
<organism evidence="1 2">
    <name type="scientific">Corynespora cassiicola Philippines</name>
    <dbReference type="NCBI Taxonomy" id="1448308"/>
    <lineage>
        <taxon>Eukaryota</taxon>
        <taxon>Fungi</taxon>
        <taxon>Dikarya</taxon>
        <taxon>Ascomycota</taxon>
        <taxon>Pezizomycotina</taxon>
        <taxon>Dothideomycetes</taxon>
        <taxon>Pleosporomycetidae</taxon>
        <taxon>Pleosporales</taxon>
        <taxon>Corynesporascaceae</taxon>
        <taxon>Corynespora</taxon>
    </lineage>
</organism>
<name>A0A2T2NQ21_CORCC</name>
<dbReference type="AlphaFoldDB" id="A0A2T2NQ21"/>
<evidence type="ECO:0000313" key="2">
    <source>
        <dbReference type="Proteomes" id="UP000240883"/>
    </source>
</evidence>
<proteinExistence type="predicted"/>
<keyword evidence="2" id="KW-1185">Reference proteome</keyword>
<dbReference type="EMBL" id="KZ678135">
    <property type="protein sequence ID" value="PSN67514.1"/>
    <property type="molecule type" value="Genomic_DNA"/>
</dbReference>